<dbReference type="InterPro" id="IPR050327">
    <property type="entry name" value="Proton-linked_MCT"/>
</dbReference>
<dbReference type="Gene3D" id="1.20.1250.20">
    <property type="entry name" value="MFS general substrate transporter like domains"/>
    <property type="match status" value="2"/>
</dbReference>
<protein>
    <recommendedName>
        <fullName evidence="2">Major facilitator superfamily (MFS) profile domain-containing protein</fullName>
    </recommendedName>
</protein>
<feature type="transmembrane region" description="Helical" evidence="1">
    <location>
        <begin position="248"/>
        <end position="271"/>
    </location>
</feature>
<feature type="transmembrane region" description="Helical" evidence="1">
    <location>
        <begin position="336"/>
        <end position="354"/>
    </location>
</feature>
<reference evidence="3" key="1">
    <citation type="submission" date="2018-05" db="EMBL/GenBank/DDBJ databases">
        <authorList>
            <person name="Lanie J.A."/>
            <person name="Ng W.-L."/>
            <person name="Kazmierczak K.M."/>
            <person name="Andrzejewski T.M."/>
            <person name="Davidsen T.M."/>
            <person name="Wayne K.J."/>
            <person name="Tettelin H."/>
            <person name="Glass J.I."/>
            <person name="Rusch D."/>
            <person name="Podicherti R."/>
            <person name="Tsui H.-C.T."/>
            <person name="Winkler M.E."/>
        </authorList>
    </citation>
    <scope>NUCLEOTIDE SEQUENCE</scope>
</reference>
<feature type="transmembrane region" description="Helical" evidence="1">
    <location>
        <begin position="283"/>
        <end position="305"/>
    </location>
</feature>
<feature type="transmembrane region" description="Helical" evidence="1">
    <location>
        <begin position="182"/>
        <end position="199"/>
    </location>
</feature>
<feature type="transmembrane region" description="Helical" evidence="1">
    <location>
        <begin position="107"/>
        <end position="129"/>
    </location>
</feature>
<feature type="transmembrane region" description="Helical" evidence="1">
    <location>
        <begin position="312"/>
        <end position="330"/>
    </location>
</feature>
<dbReference type="EMBL" id="UINC01001460">
    <property type="protein sequence ID" value="SUZ81226.1"/>
    <property type="molecule type" value="Genomic_DNA"/>
</dbReference>
<sequence length="436" mass="47221">MKLSLHINHIYRGWWLAGLGAVVMALGTVPLFQGMPVWNPVLRNAFGWTAGQMSWAFAVTRIEGGILGPLEGIIIERLGPRRMVAIGLPILGAGFIFLSQTSELWHLYASFGIMSFGAALGGWLPMMTVMNHWFVRKKTRAMAVVMEGFAVGGIGIPFLLAWCIGGADPNIAERFGWSTTSFGVGITIIVFAFPLAWLIRNRPEDVGLRPDGNTDDRCDSSTDPVVSATSETELVGYSWQQAIRTRTFWLISFGHACSSIVIVSIMVHLGLLLDDRGYSLPTISAIVGTYTGVNAVFILIGGYLGDRLPIRFAAFGFSFIQSIAVVILVFSDGIGMAFLFAVILGIGFGGRTPVTTSIRGVYFGRRAFAAITGMSMLPMNVMLFIAPLFAGYMRDATGSYTIAFLAIAIVCMFGSCLFLLLGSPPTFLEINRSSQS</sequence>
<keyword evidence="1" id="KW-0812">Transmembrane</keyword>
<keyword evidence="1" id="KW-1133">Transmembrane helix</keyword>
<evidence type="ECO:0000313" key="3">
    <source>
        <dbReference type="EMBL" id="SUZ81226.1"/>
    </source>
</evidence>
<evidence type="ECO:0000256" key="1">
    <source>
        <dbReference type="SAM" id="Phobius"/>
    </source>
</evidence>
<dbReference type="InterPro" id="IPR036259">
    <property type="entry name" value="MFS_trans_sf"/>
</dbReference>
<gene>
    <name evidence="3" type="ORF">METZ01_LOCUS34080</name>
</gene>
<dbReference type="PROSITE" id="PS50850">
    <property type="entry name" value="MFS"/>
    <property type="match status" value="1"/>
</dbReference>
<dbReference type="GO" id="GO:0022857">
    <property type="term" value="F:transmembrane transporter activity"/>
    <property type="evidence" value="ECO:0007669"/>
    <property type="project" value="InterPro"/>
</dbReference>
<dbReference type="InterPro" id="IPR011701">
    <property type="entry name" value="MFS"/>
</dbReference>
<feature type="transmembrane region" description="Helical" evidence="1">
    <location>
        <begin position="12"/>
        <end position="33"/>
    </location>
</feature>
<feature type="transmembrane region" description="Helical" evidence="1">
    <location>
        <begin position="83"/>
        <end position="101"/>
    </location>
</feature>
<feature type="transmembrane region" description="Helical" evidence="1">
    <location>
        <begin position="366"/>
        <end position="390"/>
    </location>
</feature>
<proteinExistence type="predicted"/>
<feature type="transmembrane region" description="Helical" evidence="1">
    <location>
        <begin position="141"/>
        <end position="162"/>
    </location>
</feature>
<organism evidence="3">
    <name type="scientific">marine metagenome</name>
    <dbReference type="NCBI Taxonomy" id="408172"/>
    <lineage>
        <taxon>unclassified sequences</taxon>
        <taxon>metagenomes</taxon>
        <taxon>ecological metagenomes</taxon>
    </lineage>
</organism>
<dbReference type="AlphaFoldDB" id="A0A381QPB5"/>
<feature type="transmembrane region" description="Helical" evidence="1">
    <location>
        <begin position="402"/>
        <end position="422"/>
    </location>
</feature>
<evidence type="ECO:0000259" key="2">
    <source>
        <dbReference type="PROSITE" id="PS50850"/>
    </source>
</evidence>
<dbReference type="PANTHER" id="PTHR11360">
    <property type="entry name" value="MONOCARBOXYLATE TRANSPORTER"/>
    <property type="match status" value="1"/>
</dbReference>
<dbReference type="InterPro" id="IPR020846">
    <property type="entry name" value="MFS_dom"/>
</dbReference>
<name>A0A381QPB5_9ZZZZ</name>
<keyword evidence="1" id="KW-0472">Membrane</keyword>
<dbReference type="SUPFAM" id="SSF103473">
    <property type="entry name" value="MFS general substrate transporter"/>
    <property type="match status" value="1"/>
</dbReference>
<dbReference type="Pfam" id="PF07690">
    <property type="entry name" value="MFS_1"/>
    <property type="match status" value="1"/>
</dbReference>
<dbReference type="PANTHER" id="PTHR11360:SF290">
    <property type="entry name" value="MONOCARBOXYLATE MFS PERMEASE"/>
    <property type="match status" value="1"/>
</dbReference>
<accession>A0A381QPB5</accession>
<feature type="domain" description="Major facilitator superfamily (MFS) profile" evidence="2">
    <location>
        <begin position="13"/>
        <end position="426"/>
    </location>
</feature>